<feature type="transmembrane region" description="Helical" evidence="10">
    <location>
        <begin position="133"/>
        <end position="157"/>
    </location>
</feature>
<feature type="transmembrane region" description="Helical" evidence="10">
    <location>
        <begin position="208"/>
        <end position="224"/>
    </location>
</feature>
<feature type="transmembrane region" description="Helical" evidence="10">
    <location>
        <begin position="169"/>
        <end position="187"/>
    </location>
</feature>
<feature type="transmembrane region" description="Helical" evidence="10">
    <location>
        <begin position="590"/>
        <end position="613"/>
    </location>
</feature>
<evidence type="ECO:0000256" key="6">
    <source>
        <dbReference type="ARBA" id="ARBA00022989"/>
    </source>
</evidence>
<feature type="compositionally biased region" description="Low complexity" evidence="11">
    <location>
        <begin position="359"/>
        <end position="373"/>
    </location>
</feature>
<feature type="transmembrane region" description="Helical" evidence="10">
    <location>
        <begin position="52"/>
        <end position="71"/>
    </location>
</feature>
<sequence>MPTSSSTLKDTPASISDTLNSTSYTSTRPQSQLESSQNAKLAASSLSSLKSLMGLQLFTRLFTFILNQALFRMASPKAYGVAAIQFELMLSTILFLSREGVRGALLRVKGSALERGNELKSEGKEKEANSTEAAMNVGFIPILFGIPLAIGTSLFYTRFASAEAKAQGYFGWAVALYAVAAIVELLAEPMHNMAMTELKTHVRVRAEGAGITCKTLVTFIVLVLDARHEHRGSKDLALVAFALGQLAYGSCVFGMYISHYLGDITSIFKRKNSKKPFFDRRILSLSMTMTTQSFVKHFLTEGDKLILSWFSPLQDQGGYAVAVNYGSLIARIVFQPVEESLRIYFSKTLTDVTVNSVEKGSGPKSDSSSSGPGQTQKDTKISSTSGTTSDEPSNVVSALRESARALVSLLHIQIVASLFVVIFGSAYISLVLHIILPAQYLKTSAPQVLQAWIWYIPVLAINGGLEAFLASVGGKEDVNRQSRWMVFFSAIYIIAAVGLYATGLGDVSLVYANIVNLSARIFYALAFCSSFFKTMQARYALHESMLNWKEVLPSKTISVAFLVSGLTVYVSETWMGATELLKRDGRGMLFSVPVLAHVVLGGGLAVICAGIWWRTWGKKLSIPRKSKAQ</sequence>
<dbReference type="PANTHER" id="PTHR13117">
    <property type="entry name" value="ENDOPLASMIC RETICULUM MULTISPAN TRANSMEMBRANE PROTEIN-RELATED"/>
    <property type="match status" value="1"/>
</dbReference>
<feature type="region of interest" description="Disordered" evidence="11">
    <location>
        <begin position="356"/>
        <end position="393"/>
    </location>
</feature>
<evidence type="ECO:0000256" key="5">
    <source>
        <dbReference type="ARBA" id="ARBA00022824"/>
    </source>
</evidence>
<feature type="region of interest" description="Disordered" evidence="11">
    <location>
        <begin position="1"/>
        <end position="36"/>
    </location>
</feature>
<feature type="compositionally biased region" description="Polar residues" evidence="11">
    <location>
        <begin position="381"/>
        <end position="393"/>
    </location>
</feature>
<proteinExistence type="inferred from homology"/>
<evidence type="ECO:0000256" key="2">
    <source>
        <dbReference type="ARBA" id="ARBA00004922"/>
    </source>
</evidence>
<protein>
    <recommendedName>
        <fullName evidence="8 10">Man(5)GlcNAc(2)-PP-dolichol translocation protein RFT1</fullName>
    </recommendedName>
</protein>
<keyword evidence="10" id="KW-0813">Transport</keyword>
<keyword evidence="6 10" id="KW-1133">Transmembrane helix</keyword>
<feature type="transmembrane region" description="Helical" evidence="10">
    <location>
        <begin position="484"/>
        <end position="503"/>
    </location>
</feature>
<evidence type="ECO:0000313" key="12">
    <source>
        <dbReference type="EMBL" id="KAK7470211.1"/>
    </source>
</evidence>
<feature type="compositionally biased region" description="Polar residues" evidence="11">
    <location>
        <begin position="1"/>
        <end position="34"/>
    </location>
</feature>
<comment type="function">
    <text evidence="9 10">Intramembrane glycolipid transporter that operates in the biosynthetic pathway of dolichol-linked oligosaccharides, the glycan precursors employed in protein asparagine (N)-glycosylation. The sequential addition of sugars to dolichol pyrophosphate produces dolichol-linked oligosaccharides containing fourteen sugars, including two GlcNAcs, nine mannoses and three glucoses. Once assembled, the oligosaccharide is transferred from the lipid to nascent proteins by oligosaccharyltransferases. The assembly of dolichol-linked oligosaccharides begins on the cytosolic side of the endoplasmic reticulum membrane and finishes in its lumen. RFT1 could mediate the translocation of the cytosolically oriented intermediate DolPP-GlcNAc2Man5, produced by ALG11, into the ER lumen where dolichol-linked oligosaccharides assembly continues. However, the intramembrane lipid transporter activity could not be confirmed in vitro.</text>
</comment>
<evidence type="ECO:0000256" key="4">
    <source>
        <dbReference type="ARBA" id="ARBA00022692"/>
    </source>
</evidence>
<comment type="subcellular location">
    <subcellularLocation>
        <location evidence="1 10">Endoplasmic reticulum membrane</location>
        <topology evidence="1 10">Multi-pass membrane protein</topology>
    </subcellularLocation>
</comment>
<evidence type="ECO:0000256" key="3">
    <source>
        <dbReference type="ARBA" id="ARBA00010288"/>
    </source>
</evidence>
<feature type="transmembrane region" description="Helical" evidence="10">
    <location>
        <begin position="236"/>
        <end position="261"/>
    </location>
</feature>
<dbReference type="Proteomes" id="UP001498398">
    <property type="component" value="Unassembled WGS sequence"/>
</dbReference>
<reference evidence="12 13" key="1">
    <citation type="submission" date="2024-01" db="EMBL/GenBank/DDBJ databases">
        <title>A draft genome for the cacao thread blight pathogen Marasmiellus scandens.</title>
        <authorList>
            <person name="Baruah I.K."/>
            <person name="Leung J."/>
            <person name="Bukari Y."/>
            <person name="Amoako-Attah I."/>
            <person name="Meinhardt L.W."/>
            <person name="Bailey B.A."/>
            <person name="Cohen S.P."/>
        </authorList>
    </citation>
    <scope>NUCLEOTIDE SEQUENCE [LARGE SCALE GENOMIC DNA]</scope>
    <source>
        <strain evidence="12 13">GH-19</strain>
    </source>
</reference>
<comment type="pathway">
    <text evidence="2">Protein modification; protein glycosylation.</text>
</comment>
<comment type="caution">
    <text evidence="12">The sequence shown here is derived from an EMBL/GenBank/DDBJ whole genome shotgun (WGS) entry which is preliminary data.</text>
</comment>
<dbReference type="Pfam" id="PF04506">
    <property type="entry name" value="Rft-1"/>
    <property type="match status" value="1"/>
</dbReference>
<dbReference type="PANTHER" id="PTHR13117:SF5">
    <property type="entry name" value="PROTEIN RFT1 HOMOLOG"/>
    <property type="match status" value="1"/>
</dbReference>
<dbReference type="EMBL" id="JBANRG010000002">
    <property type="protein sequence ID" value="KAK7470211.1"/>
    <property type="molecule type" value="Genomic_DNA"/>
</dbReference>
<evidence type="ECO:0000256" key="11">
    <source>
        <dbReference type="SAM" id="MobiDB-lite"/>
    </source>
</evidence>
<organism evidence="12 13">
    <name type="scientific">Marasmiellus scandens</name>
    <dbReference type="NCBI Taxonomy" id="2682957"/>
    <lineage>
        <taxon>Eukaryota</taxon>
        <taxon>Fungi</taxon>
        <taxon>Dikarya</taxon>
        <taxon>Basidiomycota</taxon>
        <taxon>Agaricomycotina</taxon>
        <taxon>Agaricomycetes</taxon>
        <taxon>Agaricomycetidae</taxon>
        <taxon>Agaricales</taxon>
        <taxon>Marasmiineae</taxon>
        <taxon>Omphalotaceae</taxon>
        <taxon>Marasmiellus</taxon>
    </lineage>
</organism>
<dbReference type="InterPro" id="IPR007594">
    <property type="entry name" value="RFT1"/>
</dbReference>
<keyword evidence="13" id="KW-1185">Reference proteome</keyword>
<evidence type="ECO:0000256" key="9">
    <source>
        <dbReference type="ARBA" id="ARBA00045912"/>
    </source>
</evidence>
<evidence type="ECO:0000313" key="13">
    <source>
        <dbReference type="Proteomes" id="UP001498398"/>
    </source>
</evidence>
<feature type="transmembrane region" description="Helical" evidence="10">
    <location>
        <begin position="552"/>
        <end position="570"/>
    </location>
</feature>
<feature type="transmembrane region" description="Helical" evidence="10">
    <location>
        <begin position="509"/>
        <end position="532"/>
    </location>
</feature>
<evidence type="ECO:0000256" key="1">
    <source>
        <dbReference type="ARBA" id="ARBA00004477"/>
    </source>
</evidence>
<feature type="transmembrane region" description="Helical" evidence="10">
    <location>
        <begin position="77"/>
        <end position="97"/>
    </location>
</feature>
<feature type="transmembrane region" description="Helical" evidence="10">
    <location>
        <begin position="319"/>
        <end position="337"/>
    </location>
</feature>
<evidence type="ECO:0000256" key="7">
    <source>
        <dbReference type="ARBA" id="ARBA00023136"/>
    </source>
</evidence>
<feature type="transmembrane region" description="Helical" evidence="10">
    <location>
        <begin position="409"/>
        <end position="432"/>
    </location>
</feature>
<comment type="similarity">
    <text evidence="3 10">Belongs to the RFT1 family.</text>
</comment>
<keyword evidence="7 10" id="KW-0472">Membrane</keyword>
<gene>
    <name evidence="12" type="primary">RFT1</name>
    <name evidence="12" type="ORF">VKT23_001647</name>
</gene>
<keyword evidence="4 10" id="KW-0812">Transmembrane</keyword>
<evidence type="ECO:0000256" key="10">
    <source>
        <dbReference type="RuleBase" id="RU365067"/>
    </source>
</evidence>
<name>A0ABR1K1L4_9AGAR</name>
<keyword evidence="5 10" id="KW-0256">Endoplasmic reticulum</keyword>
<evidence type="ECO:0000256" key="8">
    <source>
        <dbReference type="ARBA" id="ARBA00044793"/>
    </source>
</evidence>
<accession>A0ABR1K1L4</accession>
<feature type="transmembrane region" description="Helical" evidence="10">
    <location>
        <begin position="452"/>
        <end position="472"/>
    </location>
</feature>